<dbReference type="EMBL" id="WSTA01000028">
    <property type="protein sequence ID" value="MWB98515.1"/>
    <property type="molecule type" value="Genomic_DNA"/>
</dbReference>
<dbReference type="Pfam" id="PF13977">
    <property type="entry name" value="TetR_C_6"/>
    <property type="match status" value="1"/>
</dbReference>
<dbReference type="PROSITE" id="PS01081">
    <property type="entry name" value="HTH_TETR_1"/>
    <property type="match status" value="1"/>
</dbReference>
<dbReference type="InterPro" id="IPR036271">
    <property type="entry name" value="Tet_transcr_reg_TetR-rel_C_sf"/>
</dbReference>
<dbReference type="InterPro" id="IPR009057">
    <property type="entry name" value="Homeodomain-like_sf"/>
</dbReference>
<evidence type="ECO:0000256" key="2">
    <source>
        <dbReference type="ARBA" id="ARBA00023015"/>
    </source>
</evidence>
<dbReference type="RefSeq" id="WP_160423912.1">
    <property type="nucleotide sequence ID" value="NZ_WSTA01000028.1"/>
</dbReference>
<evidence type="ECO:0000313" key="7">
    <source>
        <dbReference type="EMBL" id="MWB98515.1"/>
    </source>
</evidence>
<dbReference type="SUPFAM" id="SSF48498">
    <property type="entry name" value="Tetracyclin repressor-like, C-terminal domain"/>
    <property type="match status" value="1"/>
</dbReference>
<dbReference type="InterPro" id="IPR001647">
    <property type="entry name" value="HTH_TetR"/>
</dbReference>
<reference evidence="7 8" key="1">
    <citation type="submission" date="2019-12" db="EMBL/GenBank/DDBJ databases">
        <authorList>
            <person name="Kim Y.S."/>
        </authorList>
    </citation>
    <scope>NUCLEOTIDE SEQUENCE [LARGE SCALE GENOMIC DNA]</scope>
    <source>
        <strain evidence="7 8">MMS17-SY077</strain>
    </source>
</reference>
<keyword evidence="1" id="KW-0678">Repressor</keyword>
<dbReference type="SUPFAM" id="SSF46689">
    <property type="entry name" value="Homeodomain-like"/>
    <property type="match status" value="1"/>
</dbReference>
<dbReference type="Gene3D" id="1.10.357.10">
    <property type="entry name" value="Tetracycline Repressor, domain 2"/>
    <property type="match status" value="1"/>
</dbReference>
<keyword evidence="8" id="KW-1185">Reference proteome</keyword>
<gene>
    <name evidence="7" type="ORF">GB864_08135</name>
</gene>
<sequence length="199" mass="21674">MARIDPVERNALVADAALTVLERDGLAGLSVRKVAAQAGLAPASLRRAFPSQNQLRAYCLTVIRERATARVRALRSTGATLAADLLRELLPLDATRRLEVLAQTQLALLALTDERLQPAAAELHAAVARACRFAIETLRDAGRFAESRNADDEAARLHALVDGLAIQGLWNPTGLDPRNVSIVLDAHLDELQRPTERRR</sequence>
<evidence type="ECO:0000256" key="3">
    <source>
        <dbReference type="ARBA" id="ARBA00023125"/>
    </source>
</evidence>
<dbReference type="Proteomes" id="UP000438182">
    <property type="component" value="Unassembled WGS sequence"/>
</dbReference>
<proteinExistence type="predicted"/>
<comment type="caution">
    <text evidence="7">The sequence shown here is derived from an EMBL/GenBank/DDBJ whole genome shotgun (WGS) entry which is preliminary data.</text>
</comment>
<dbReference type="InterPro" id="IPR023772">
    <property type="entry name" value="DNA-bd_HTH_TetR-type_CS"/>
</dbReference>
<name>A0A6I4P1B0_9MICO</name>
<dbReference type="AlphaFoldDB" id="A0A6I4P1B0"/>
<dbReference type="GO" id="GO:0003677">
    <property type="term" value="F:DNA binding"/>
    <property type="evidence" value="ECO:0007669"/>
    <property type="project" value="UniProtKB-UniRule"/>
</dbReference>
<keyword evidence="2" id="KW-0805">Transcription regulation</keyword>
<accession>A0A6I4P1B0</accession>
<feature type="DNA-binding region" description="H-T-H motif" evidence="5">
    <location>
        <begin position="30"/>
        <end position="49"/>
    </location>
</feature>
<keyword evidence="4" id="KW-0804">Transcription</keyword>
<dbReference type="Pfam" id="PF00440">
    <property type="entry name" value="TetR_N"/>
    <property type="match status" value="1"/>
</dbReference>
<feature type="domain" description="HTH tetR-type" evidence="6">
    <location>
        <begin position="7"/>
        <end position="67"/>
    </location>
</feature>
<organism evidence="7 8">
    <name type="scientific">Agromyces seonyuensis</name>
    <dbReference type="NCBI Taxonomy" id="2662446"/>
    <lineage>
        <taxon>Bacteria</taxon>
        <taxon>Bacillati</taxon>
        <taxon>Actinomycetota</taxon>
        <taxon>Actinomycetes</taxon>
        <taxon>Micrococcales</taxon>
        <taxon>Microbacteriaceae</taxon>
        <taxon>Agromyces</taxon>
    </lineage>
</organism>
<evidence type="ECO:0000256" key="4">
    <source>
        <dbReference type="ARBA" id="ARBA00023163"/>
    </source>
</evidence>
<dbReference type="PROSITE" id="PS50977">
    <property type="entry name" value="HTH_TETR_2"/>
    <property type="match status" value="1"/>
</dbReference>
<evidence type="ECO:0000259" key="6">
    <source>
        <dbReference type="PROSITE" id="PS50977"/>
    </source>
</evidence>
<keyword evidence="3 5" id="KW-0238">DNA-binding</keyword>
<evidence type="ECO:0000256" key="5">
    <source>
        <dbReference type="PROSITE-ProRule" id="PRU00335"/>
    </source>
</evidence>
<evidence type="ECO:0000256" key="1">
    <source>
        <dbReference type="ARBA" id="ARBA00022491"/>
    </source>
</evidence>
<dbReference type="InterPro" id="IPR039538">
    <property type="entry name" value="BetI_C"/>
</dbReference>
<protein>
    <submittedName>
        <fullName evidence="7">TetR family transcriptional regulator</fullName>
    </submittedName>
</protein>
<evidence type="ECO:0000313" key="8">
    <source>
        <dbReference type="Proteomes" id="UP000438182"/>
    </source>
</evidence>